<keyword evidence="1" id="KW-0812">Transmembrane</keyword>
<keyword evidence="1" id="KW-1133">Transmembrane helix</keyword>
<dbReference type="Proteomes" id="UP000886885">
    <property type="component" value="Chromosome 3A"/>
</dbReference>
<dbReference type="EMBL" id="JAAWWB010000005">
    <property type="protein sequence ID" value="KAG6782326.1"/>
    <property type="molecule type" value="Genomic_DNA"/>
</dbReference>
<name>A0A8X8A5W0_POPTO</name>
<protein>
    <recommendedName>
        <fullName evidence="4">Transmembrane protein</fullName>
    </recommendedName>
</protein>
<evidence type="ECO:0000256" key="1">
    <source>
        <dbReference type="SAM" id="Phobius"/>
    </source>
</evidence>
<keyword evidence="3" id="KW-1185">Reference proteome</keyword>
<evidence type="ECO:0000313" key="3">
    <source>
        <dbReference type="Proteomes" id="UP000886885"/>
    </source>
</evidence>
<comment type="caution">
    <text evidence="2">The sequence shown here is derived from an EMBL/GenBank/DDBJ whole genome shotgun (WGS) entry which is preliminary data.</text>
</comment>
<gene>
    <name evidence="2" type="ORF">POTOM_011724</name>
</gene>
<dbReference type="AlphaFoldDB" id="A0A8X8A5W0"/>
<evidence type="ECO:0000313" key="2">
    <source>
        <dbReference type="EMBL" id="KAG6782326.1"/>
    </source>
</evidence>
<proteinExistence type="predicted"/>
<organism evidence="2 3">
    <name type="scientific">Populus tomentosa</name>
    <name type="common">Chinese white poplar</name>
    <dbReference type="NCBI Taxonomy" id="118781"/>
    <lineage>
        <taxon>Eukaryota</taxon>
        <taxon>Viridiplantae</taxon>
        <taxon>Streptophyta</taxon>
        <taxon>Embryophyta</taxon>
        <taxon>Tracheophyta</taxon>
        <taxon>Spermatophyta</taxon>
        <taxon>Magnoliopsida</taxon>
        <taxon>eudicotyledons</taxon>
        <taxon>Gunneridae</taxon>
        <taxon>Pentapetalae</taxon>
        <taxon>rosids</taxon>
        <taxon>fabids</taxon>
        <taxon>Malpighiales</taxon>
        <taxon>Salicaceae</taxon>
        <taxon>Saliceae</taxon>
        <taxon>Populus</taxon>
    </lineage>
</organism>
<keyword evidence="1" id="KW-0472">Membrane</keyword>
<accession>A0A8X8A5W0</accession>
<feature type="transmembrane region" description="Helical" evidence="1">
    <location>
        <begin position="12"/>
        <end position="35"/>
    </location>
</feature>
<sequence>MNGTHANRKKRAATLNAVALNLLVLKLFVLVSYLFCMGLELLGGILLKLETIFLNGFLFACKSLKACEVEALFDTEVVDGGAKERPSA</sequence>
<reference evidence="2" key="1">
    <citation type="journal article" date="2020" name="bioRxiv">
        <title>Hybrid origin of Populus tomentosa Carr. identified through genome sequencing and phylogenomic analysis.</title>
        <authorList>
            <person name="An X."/>
            <person name="Gao K."/>
            <person name="Chen Z."/>
            <person name="Li J."/>
            <person name="Yang X."/>
            <person name="Yang X."/>
            <person name="Zhou J."/>
            <person name="Guo T."/>
            <person name="Zhao T."/>
            <person name="Huang S."/>
            <person name="Miao D."/>
            <person name="Khan W.U."/>
            <person name="Rao P."/>
            <person name="Ye M."/>
            <person name="Lei B."/>
            <person name="Liao W."/>
            <person name="Wang J."/>
            <person name="Ji L."/>
            <person name="Li Y."/>
            <person name="Guo B."/>
            <person name="Mustafa N.S."/>
            <person name="Li S."/>
            <person name="Yun Q."/>
            <person name="Keller S.R."/>
            <person name="Mao J."/>
            <person name="Zhang R."/>
            <person name="Strauss S.H."/>
        </authorList>
    </citation>
    <scope>NUCLEOTIDE SEQUENCE</scope>
    <source>
        <strain evidence="2">GM15</strain>
        <tissue evidence="2">Leaf</tissue>
    </source>
</reference>
<evidence type="ECO:0008006" key="4">
    <source>
        <dbReference type="Google" id="ProtNLM"/>
    </source>
</evidence>